<dbReference type="AlphaFoldDB" id="A0A7J6V7W0"/>
<comment type="caution">
    <text evidence="1">The sequence shown here is derived from an EMBL/GenBank/DDBJ whole genome shotgun (WGS) entry which is preliminary data.</text>
</comment>
<sequence length="163" mass="18450">MSSIYSNTSLGDLCVDIEVLLDLRAQISPCFIRGFVGFTTVLWSSSCHRAWALRFRGATGDSAYGEFGSGGLMSLMFRTQFCFIIRFRSEKAIGGWILRILSCFQLEYLGLKRLIFTFASTEAAYLVEIRDLFLNNLVTLPHIRHRFKAPFLDNLVVFSAVPN</sequence>
<organism evidence="1 2">
    <name type="scientific">Thalictrum thalictroides</name>
    <name type="common">Rue-anemone</name>
    <name type="synonym">Anemone thalictroides</name>
    <dbReference type="NCBI Taxonomy" id="46969"/>
    <lineage>
        <taxon>Eukaryota</taxon>
        <taxon>Viridiplantae</taxon>
        <taxon>Streptophyta</taxon>
        <taxon>Embryophyta</taxon>
        <taxon>Tracheophyta</taxon>
        <taxon>Spermatophyta</taxon>
        <taxon>Magnoliopsida</taxon>
        <taxon>Ranunculales</taxon>
        <taxon>Ranunculaceae</taxon>
        <taxon>Thalictroideae</taxon>
        <taxon>Thalictrum</taxon>
    </lineage>
</organism>
<proteinExistence type="predicted"/>
<dbReference type="EMBL" id="JABWDY010037655">
    <property type="protein sequence ID" value="KAF5180280.1"/>
    <property type="molecule type" value="Genomic_DNA"/>
</dbReference>
<evidence type="ECO:0000313" key="1">
    <source>
        <dbReference type="EMBL" id="KAF5180280.1"/>
    </source>
</evidence>
<evidence type="ECO:0000313" key="2">
    <source>
        <dbReference type="Proteomes" id="UP000554482"/>
    </source>
</evidence>
<keyword evidence="2" id="KW-1185">Reference proteome</keyword>
<name>A0A7J6V7W0_THATH</name>
<reference evidence="1 2" key="1">
    <citation type="submission" date="2020-06" db="EMBL/GenBank/DDBJ databases">
        <title>Transcriptomic and genomic resources for Thalictrum thalictroides and T. hernandezii: Facilitating candidate gene discovery in an emerging model plant lineage.</title>
        <authorList>
            <person name="Arias T."/>
            <person name="Riano-Pachon D.M."/>
            <person name="Di Stilio V.S."/>
        </authorList>
    </citation>
    <scope>NUCLEOTIDE SEQUENCE [LARGE SCALE GENOMIC DNA]</scope>
    <source>
        <strain evidence="2">cv. WT478/WT964</strain>
        <tissue evidence="1">Leaves</tissue>
    </source>
</reference>
<gene>
    <name evidence="1" type="ORF">FRX31_030135</name>
</gene>
<accession>A0A7J6V7W0</accession>
<protein>
    <submittedName>
        <fullName evidence="1">Uncharacterized protein</fullName>
    </submittedName>
</protein>
<dbReference type="Proteomes" id="UP000554482">
    <property type="component" value="Unassembled WGS sequence"/>
</dbReference>